<comment type="caution">
    <text evidence="5">The sequence shown here is derived from an EMBL/GenBank/DDBJ whole genome shotgun (WGS) entry which is preliminary data.</text>
</comment>
<sequence>MRRHRRLLAAALTSVALTATGCTGEFSGIHDLPLPGGADLGEHPYRVTVRFKDVLDLVPQAGVKVNDVPVGRVENIGLAADGWTAEVTVAVNGDVVLPADAVARLRQSSLLGEKYVELATPATAPDATASGDTGRLADGAVIPVERTNRNPEVEEVFGALSLLLNGGGIGQIQDITKELNKALDGNEPEARALLTNLNTLVTSLDAHRGDITRALDGVNRLAATLNGQRERIGDVLTNLGPGLDVLSQQRGALVSMLQSLDTLSGVAVDTVHKSQQDLVADLRALTPTLRQLAAAGQNLPNAFELLLTYPFTDAAANGVKGDYTNLYANLDLDLGHILDNLSRAGTGALPDLSSVVPAVPGLTGPPSGQNPPGGQPNPSILPLPSIGAPATSTPQPGGAQAGSTQSGGTQVGGLAALLGSLLGGGG</sequence>
<dbReference type="InterPro" id="IPR024516">
    <property type="entry name" value="Mce_C"/>
</dbReference>
<feature type="domain" description="Mammalian cell entry C-terminal" evidence="4">
    <location>
        <begin position="134"/>
        <end position="306"/>
    </location>
</feature>
<dbReference type="NCBIfam" id="TIGR00996">
    <property type="entry name" value="Mtu_fam_mce"/>
    <property type="match status" value="1"/>
</dbReference>
<gene>
    <name evidence="5" type="ORF">LX83_007401</name>
</gene>
<keyword evidence="2" id="KW-0732">Signal</keyword>
<dbReference type="Pfam" id="PF11887">
    <property type="entry name" value="Mce4_CUP1"/>
    <property type="match status" value="1"/>
</dbReference>
<accession>A0AAE3KKA7</accession>
<dbReference type="GO" id="GO:0005576">
    <property type="term" value="C:extracellular region"/>
    <property type="evidence" value="ECO:0007669"/>
    <property type="project" value="TreeGrafter"/>
</dbReference>
<feature type="chain" id="PRO_5042156139" evidence="2">
    <location>
        <begin position="22"/>
        <end position="426"/>
    </location>
</feature>
<feature type="region of interest" description="Disordered" evidence="1">
    <location>
        <begin position="357"/>
        <end position="410"/>
    </location>
</feature>
<dbReference type="InterPro" id="IPR005693">
    <property type="entry name" value="Mce"/>
</dbReference>
<dbReference type="AlphaFoldDB" id="A0AAE3KKA7"/>
<dbReference type="PANTHER" id="PTHR33371:SF15">
    <property type="entry name" value="LIPOPROTEIN LPRN"/>
    <property type="match status" value="1"/>
</dbReference>
<evidence type="ECO:0000313" key="6">
    <source>
        <dbReference type="Proteomes" id="UP001206128"/>
    </source>
</evidence>
<proteinExistence type="predicted"/>
<feature type="domain" description="Mce/MlaD" evidence="3">
    <location>
        <begin position="44"/>
        <end position="119"/>
    </location>
</feature>
<evidence type="ECO:0000259" key="3">
    <source>
        <dbReference type="Pfam" id="PF02470"/>
    </source>
</evidence>
<dbReference type="InterPro" id="IPR003399">
    <property type="entry name" value="Mce/MlaD"/>
</dbReference>
<evidence type="ECO:0000256" key="1">
    <source>
        <dbReference type="SAM" id="MobiDB-lite"/>
    </source>
</evidence>
<protein>
    <submittedName>
        <fullName evidence="5">Phospholipid/cholesterol/gamma-HCH transport system substrate-binding protein</fullName>
    </submittedName>
</protein>
<dbReference type="InterPro" id="IPR052336">
    <property type="entry name" value="MlaD_Phospholipid_Transporter"/>
</dbReference>
<dbReference type="Pfam" id="PF02470">
    <property type="entry name" value="MlaD"/>
    <property type="match status" value="1"/>
</dbReference>
<dbReference type="Proteomes" id="UP001206128">
    <property type="component" value="Unassembled WGS sequence"/>
</dbReference>
<evidence type="ECO:0000313" key="5">
    <source>
        <dbReference type="EMBL" id="MCP2170510.1"/>
    </source>
</evidence>
<feature type="compositionally biased region" description="Low complexity" evidence="1">
    <location>
        <begin position="394"/>
        <end position="410"/>
    </location>
</feature>
<dbReference type="PANTHER" id="PTHR33371">
    <property type="entry name" value="INTERMEMBRANE PHOSPHOLIPID TRANSPORT SYSTEM BINDING PROTEIN MLAD-RELATED"/>
    <property type="match status" value="1"/>
</dbReference>
<dbReference type="PROSITE" id="PS51257">
    <property type="entry name" value="PROKAR_LIPOPROTEIN"/>
    <property type="match status" value="1"/>
</dbReference>
<keyword evidence="6" id="KW-1185">Reference proteome</keyword>
<feature type="signal peptide" evidence="2">
    <location>
        <begin position="1"/>
        <end position="21"/>
    </location>
</feature>
<name>A0AAE3KKA7_9PSEU</name>
<evidence type="ECO:0000259" key="4">
    <source>
        <dbReference type="Pfam" id="PF11887"/>
    </source>
</evidence>
<dbReference type="EMBL" id="JAMTCK010000050">
    <property type="protein sequence ID" value="MCP2170510.1"/>
    <property type="molecule type" value="Genomic_DNA"/>
</dbReference>
<reference evidence="5" key="1">
    <citation type="submission" date="2022-06" db="EMBL/GenBank/DDBJ databases">
        <title>Genomic Encyclopedia of Archaeal and Bacterial Type Strains, Phase II (KMG-II): from individual species to whole genera.</title>
        <authorList>
            <person name="Goeker M."/>
        </authorList>
    </citation>
    <scope>NUCLEOTIDE SEQUENCE</scope>
    <source>
        <strain evidence="5">DSM 43935</strain>
    </source>
</reference>
<organism evidence="5 6">
    <name type="scientific">Goodfellowiella coeruleoviolacea</name>
    <dbReference type="NCBI Taxonomy" id="334858"/>
    <lineage>
        <taxon>Bacteria</taxon>
        <taxon>Bacillati</taxon>
        <taxon>Actinomycetota</taxon>
        <taxon>Actinomycetes</taxon>
        <taxon>Pseudonocardiales</taxon>
        <taxon>Pseudonocardiaceae</taxon>
        <taxon>Goodfellowiella</taxon>
    </lineage>
</organism>
<evidence type="ECO:0000256" key="2">
    <source>
        <dbReference type="SAM" id="SignalP"/>
    </source>
</evidence>
<dbReference type="RefSeq" id="WP_253780962.1">
    <property type="nucleotide sequence ID" value="NZ_JAMTCK010000050.1"/>
</dbReference>